<dbReference type="Gramene" id="OE9A095423T1">
    <property type="protein sequence ID" value="OE9A095423C1"/>
    <property type="gene ID" value="OE9A095423"/>
</dbReference>
<accession>A0A8S0UUM7</accession>
<dbReference type="Proteomes" id="UP000594638">
    <property type="component" value="Unassembled WGS sequence"/>
</dbReference>
<dbReference type="AlphaFoldDB" id="A0A8S0UUM7"/>
<sequence>MALSVGYWVMTVGCGGEGSQSLDIASGDTLAGEEERRKGIVVVVVVVVAVVEVEVRTKLTIWCRMFGDATIWWLFACCGYGLCYCDGDFPVAWCVVVLWLL</sequence>
<comment type="caution">
    <text evidence="1">The sequence shown here is derived from an EMBL/GenBank/DDBJ whole genome shotgun (WGS) entry which is preliminary data.</text>
</comment>
<protein>
    <submittedName>
        <fullName evidence="1">Uncharacterized protein</fullName>
    </submittedName>
</protein>
<dbReference type="EMBL" id="CACTIH010009056">
    <property type="protein sequence ID" value="CAA3021547.1"/>
    <property type="molecule type" value="Genomic_DNA"/>
</dbReference>
<evidence type="ECO:0000313" key="2">
    <source>
        <dbReference type="Proteomes" id="UP000594638"/>
    </source>
</evidence>
<proteinExistence type="predicted"/>
<evidence type="ECO:0000313" key="1">
    <source>
        <dbReference type="EMBL" id="CAA3021547.1"/>
    </source>
</evidence>
<reference evidence="1 2" key="1">
    <citation type="submission" date="2019-12" db="EMBL/GenBank/DDBJ databases">
        <authorList>
            <person name="Alioto T."/>
            <person name="Alioto T."/>
            <person name="Gomez Garrido J."/>
        </authorList>
    </citation>
    <scope>NUCLEOTIDE SEQUENCE [LARGE SCALE GENOMIC DNA]</scope>
</reference>
<name>A0A8S0UUM7_OLEEU</name>
<keyword evidence="2" id="KW-1185">Reference proteome</keyword>
<gene>
    <name evidence="1" type="ORF">OLEA9_A095423</name>
</gene>
<organism evidence="1 2">
    <name type="scientific">Olea europaea subsp. europaea</name>
    <dbReference type="NCBI Taxonomy" id="158383"/>
    <lineage>
        <taxon>Eukaryota</taxon>
        <taxon>Viridiplantae</taxon>
        <taxon>Streptophyta</taxon>
        <taxon>Embryophyta</taxon>
        <taxon>Tracheophyta</taxon>
        <taxon>Spermatophyta</taxon>
        <taxon>Magnoliopsida</taxon>
        <taxon>eudicotyledons</taxon>
        <taxon>Gunneridae</taxon>
        <taxon>Pentapetalae</taxon>
        <taxon>asterids</taxon>
        <taxon>lamiids</taxon>
        <taxon>Lamiales</taxon>
        <taxon>Oleaceae</taxon>
        <taxon>Oleeae</taxon>
        <taxon>Olea</taxon>
    </lineage>
</organism>